<proteinExistence type="predicted"/>
<dbReference type="AlphaFoldDB" id="A0A1J4V3H0"/>
<dbReference type="Proteomes" id="UP000181992">
    <property type="component" value="Unassembled WGS sequence"/>
</dbReference>
<comment type="caution">
    <text evidence="1">The sequence shown here is derived from an EMBL/GenBank/DDBJ whole genome shotgun (WGS) entry which is preliminary data.</text>
</comment>
<evidence type="ECO:0000313" key="2">
    <source>
        <dbReference type="Proteomes" id="UP000181992"/>
    </source>
</evidence>
<evidence type="ECO:0000313" key="1">
    <source>
        <dbReference type="EMBL" id="OIO30531.1"/>
    </source>
</evidence>
<dbReference type="EMBL" id="MNVN01000016">
    <property type="protein sequence ID" value="OIO30531.1"/>
    <property type="molecule type" value="Genomic_DNA"/>
</dbReference>
<accession>A0A1J4V3H0</accession>
<protein>
    <submittedName>
        <fullName evidence="1">Uncharacterized protein</fullName>
    </submittedName>
</protein>
<reference evidence="1 2" key="1">
    <citation type="journal article" date="2016" name="Environ. Microbiol.">
        <title>Genomic resolution of a cold subsurface aquifer community provides metabolic insights for novel microbes adapted to high CO concentrations.</title>
        <authorList>
            <person name="Probst A.J."/>
            <person name="Castelle C.J."/>
            <person name="Singh A."/>
            <person name="Brown C.T."/>
            <person name="Anantharaman K."/>
            <person name="Sharon I."/>
            <person name="Hug L.A."/>
            <person name="Burstein D."/>
            <person name="Emerson J.B."/>
            <person name="Thomas B.C."/>
            <person name="Banfield J.F."/>
        </authorList>
    </citation>
    <scope>NUCLEOTIDE SEQUENCE [LARGE SCALE GENOMIC DNA]</scope>
    <source>
        <strain evidence="1">CG1_02_43_90</strain>
    </source>
</reference>
<sequence>MFPKKLFPKPGFRIGLIVLCILEDQDFEHHLLIQMIQWDPEKGWQYAGFLLSVERGKIIGATSSLSYVPERSLRFIEGIK</sequence>
<organism evidence="1 2">
    <name type="scientific">Candidatus Nomurabacteria bacterium CG1_02_43_90</name>
    <dbReference type="NCBI Taxonomy" id="1805281"/>
    <lineage>
        <taxon>Bacteria</taxon>
        <taxon>Candidatus Nomuraibacteriota</taxon>
    </lineage>
</organism>
<name>A0A1J4V3H0_9BACT</name>
<gene>
    <name evidence="1" type="ORF">AUJ77_03070</name>
</gene>